<dbReference type="AlphaFoldDB" id="A0A8G1UFS5"/>
<dbReference type="PROSITE" id="PS51318">
    <property type="entry name" value="TAT"/>
    <property type="match status" value="1"/>
</dbReference>
<evidence type="ECO:0000313" key="2">
    <source>
        <dbReference type="EMBL" id="ROR43141.1"/>
    </source>
</evidence>
<evidence type="ECO:0000313" key="3">
    <source>
        <dbReference type="Proteomes" id="UP000267408"/>
    </source>
</evidence>
<sequence length="330" mass="34416">MSARPSVRRSRLLATAVAVAATAAALAPTAASAADAPSGDPAAKPLVATLAQAPDQGPLTRSGDGADLTMTVTNNSDQAQPFHPSVAVTPVGSAPANWQWIDFSATAVSAPDTYGLRTWSGTNEFAGAVLPLNSMASTPFTVPAHTTYSWKVSFKLTAALPADDTAVNVALRNDLGDSTVSDPLNLPVTAPTGAFYQTFDGFSGTVRFQQPMETTLNLLNNGASTSTVHPTLRFGDGTRQSPATLALEVWGDGAWVTVPGTDNTWRLPPVPGGLASGASHQYRLRLSLVDFDRSSSSYFSDRLSLTSTTDRGPVENSVKYYLDLDGTPAG</sequence>
<dbReference type="EMBL" id="RJVJ01000001">
    <property type="protein sequence ID" value="ROR43141.1"/>
    <property type="molecule type" value="Genomic_DNA"/>
</dbReference>
<name>A0A8G1UFS5_9ACTN</name>
<accession>A0A8G1UFS5</accession>
<protein>
    <submittedName>
        <fullName evidence="2">Uncharacterized protein</fullName>
    </submittedName>
</protein>
<evidence type="ECO:0000256" key="1">
    <source>
        <dbReference type="SAM" id="SignalP"/>
    </source>
</evidence>
<comment type="caution">
    <text evidence="2">The sequence shown here is derived from an EMBL/GenBank/DDBJ whole genome shotgun (WGS) entry which is preliminary data.</text>
</comment>
<feature type="signal peptide" evidence="1">
    <location>
        <begin position="1"/>
        <end position="33"/>
    </location>
</feature>
<gene>
    <name evidence="2" type="ORF">EDD39_1282</name>
</gene>
<proteinExistence type="predicted"/>
<organism evidence="2 3">
    <name type="scientific">Kitasatospora cineracea</name>
    <dbReference type="NCBI Taxonomy" id="88074"/>
    <lineage>
        <taxon>Bacteria</taxon>
        <taxon>Bacillati</taxon>
        <taxon>Actinomycetota</taxon>
        <taxon>Actinomycetes</taxon>
        <taxon>Kitasatosporales</taxon>
        <taxon>Streptomycetaceae</taxon>
        <taxon>Kitasatospora</taxon>
    </lineage>
</organism>
<dbReference type="Proteomes" id="UP000267408">
    <property type="component" value="Unassembled WGS sequence"/>
</dbReference>
<dbReference type="RefSeq" id="WP_162869953.1">
    <property type="nucleotide sequence ID" value="NZ_RJVJ01000001.1"/>
</dbReference>
<reference evidence="2 3" key="1">
    <citation type="submission" date="2018-11" db="EMBL/GenBank/DDBJ databases">
        <title>Sequencing the genomes of 1000 actinobacteria strains.</title>
        <authorList>
            <person name="Klenk H.-P."/>
        </authorList>
    </citation>
    <scope>NUCLEOTIDE SEQUENCE [LARGE SCALE GENOMIC DNA]</scope>
    <source>
        <strain evidence="2 3">DSM 44780</strain>
    </source>
</reference>
<dbReference type="InterPro" id="IPR006311">
    <property type="entry name" value="TAT_signal"/>
</dbReference>
<feature type="chain" id="PRO_5034819198" evidence="1">
    <location>
        <begin position="34"/>
        <end position="330"/>
    </location>
</feature>
<keyword evidence="1" id="KW-0732">Signal</keyword>